<dbReference type="Pfam" id="PF07811">
    <property type="entry name" value="TadE"/>
    <property type="match status" value="1"/>
</dbReference>
<keyword evidence="2" id="KW-1133">Transmembrane helix</keyword>
<sequence>MHLPSPGREQRLLPGAQPRRAGALCRDTQGQSLLETAVMMVVMTLLIIYSVDYGYFFIVAANLTSAARNAAEFSIQGYQSPGQQSLPLAGPPSTADTVAALALADLGGLAKSTTVTTITVCSKQLGTSNNYTKCATYNYTGGSTPYSTTTTTATEADPEAPTFYLNRVDVTYKVQPPIPISLFGANLVPSSSFHRAVVMRAED</sequence>
<evidence type="ECO:0000313" key="5">
    <source>
        <dbReference type="Proteomes" id="UP000002207"/>
    </source>
</evidence>
<dbReference type="Proteomes" id="UP000002207">
    <property type="component" value="Chromosome"/>
</dbReference>
<evidence type="ECO:0000256" key="2">
    <source>
        <dbReference type="SAM" id="Phobius"/>
    </source>
</evidence>
<dbReference type="OrthoDB" id="9879132at2"/>
<dbReference type="HOGENOM" id="CLU_1346501_0_0_0"/>
<dbReference type="EMBL" id="CP001472">
    <property type="protein sequence ID" value="ACO31444.1"/>
    <property type="molecule type" value="Genomic_DNA"/>
</dbReference>
<dbReference type="KEGG" id="aca:ACP_1100"/>
<keyword evidence="2" id="KW-0812">Transmembrane</keyword>
<dbReference type="AlphaFoldDB" id="C1F472"/>
<accession>C1F472</accession>
<keyword evidence="2" id="KW-0472">Membrane</keyword>
<feature type="domain" description="TadE-like" evidence="3">
    <location>
        <begin position="30"/>
        <end position="71"/>
    </location>
</feature>
<protein>
    <submittedName>
        <fullName evidence="4">TadE family protein</fullName>
    </submittedName>
</protein>
<name>C1F472_ACIC5</name>
<dbReference type="InParanoid" id="C1F472"/>
<dbReference type="STRING" id="240015.ACP_1100"/>
<gene>
    <name evidence="4" type="ordered locus">ACP_1100</name>
</gene>
<organism evidence="4 5">
    <name type="scientific">Acidobacterium capsulatum (strain ATCC 51196 / DSM 11244 / BCRC 80197 / JCM 7670 / NBRC 15755 / NCIMB 13165 / 161)</name>
    <dbReference type="NCBI Taxonomy" id="240015"/>
    <lineage>
        <taxon>Bacteria</taxon>
        <taxon>Pseudomonadati</taxon>
        <taxon>Acidobacteriota</taxon>
        <taxon>Terriglobia</taxon>
        <taxon>Terriglobales</taxon>
        <taxon>Acidobacteriaceae</taxon>
        <taxon>Acidobacterium</taxon>
    </lineage>
</organism>
<evidence type="ECO:0000313" key="4">
    <source>
        <dbReference type="EMBL" id="ACO31444.1"/>
    </source>
</evidence>
<reference evidence="4 5" key="1">
    <citation type="journal article" date="2009" name="Appl. Environ. Microbiol.">
        <title>Three genomes from the phylum Acidobacteria provide insight into the lifestyles of these microorganisms in soils.</title>
        <authorList>
            <person name="Ward N.L."/>
            <person name="Challacombe J.F."/>
            <person name="Janssen P.H."/>
            <person name="Henrissat B."/>
            <person name="Coutinho P.M."/>
            <person name="Wu M."/>
            <person name="Xie G."/>
            <person name="Haft D.H."/>
            <person name="Sait M."/>
            <person name="Badger J."/>
            <person name="Barabote R.D."/>
            <person name="Bradley B."/>
            <person name="Brettin T.S."/>
            <person name="Brinkac L.M."/>
            <person name="Bruce D."/>
            <person name="Creasy T."/>
            <person name="Daugherty S.C."/>
            <person name="Davidsen T.M."/>
            <person name="DeBoy R.T."/>
            <person name="Detter J.C."/>
            <person name="Dodson R.J."/>
            <person name="Durkin A.S."/>
            <person name="Ganapathy A."/>
            <person name="Gwinn-Giglio M."/>
            <person name="Han C.S."/>
            <person name="Khouri H."/>
            <person name="Kiss H."/>
            <person name="Kothari S.P."/>
            <person name="Madupu R."/>
            <person name="Nelson K.E."/>
            <person name="Nelson W.C."/>
            <person name="Paulsen I."/>
            <person name="Penn K."/>
            <person name="Ren Q."/>
            <person name="Rosovitz M.J."/>
            <person name="Selengut J.D."/>
            <person name="Shrivastava S."/>
            <person name="Sullivan S.A."/>
            <person name="Tapia R."/>
            <person name="Thompson L.S."/>
            <person name="Watkins K.L."/>
            <person name="Yang Q."/>
            <person name="Yu C."/>
            <person name="Zafar N."/>
            <person name="Zhou L."/>
            <person name="Kuske C.R."/>
        </authorList>
    </citation>
    <scope>NUCLEOTIDE SEQUENCE [LARGE SCALE GENOMIC DNA]</scope>
    <source>
        <strain evidence="5">ATCC 51196 / DSM 11244 / BCRC 80197 / JCM 7670 / NBRC 15755 / NCIMB 13165 / 161</strain>
    </source>
</reference>
<proteinExistence type="predicted"/>
<keyword evidence="5" id="KW-1185">Reference proteome</keyword>
<feature type="transmembrane region" description="Helical" evidence="2">
    <location>
        <begin position="37"/>
        <end position="58"/>
    </location>
</feature>
<dbReference type="InterPro" id="IPR012495">
    <property type="entry name" value="TadE-like_dom"/>
</dbReference>
<feature type="region of interest" description="Disordered" evidence="1">
    <location>
        <begin position="1"/>
        <end position="20"/>
    </location>
</feature>
<dbReference type="eggNOG" id="ENOG502ZXX4">
    <property type="taxonomic scope" value="Bacteria"/>
</dbReference>
<evidence type="ECO:0000256" key="1">
    <source>
        <dbReference type="SAM" id="MobiDB-lite"/>
    </source>
</evidence>
<evidence type="ECO:0000259" key="3">
    <source>
        <dbReference type="Pfam" id="PF07811"/>
    </source>
</evidence>